<reference evidence="2 3" key="1">
    <citation type="submission" date="2016-04" db="EMBL/GenBank/DDBJ databases">
        <title>A degradative enzymes factory behind the ericoid mycorrhizal symbiosis.</title>
        <authorList>
            <consortium name="DOE Joint Genome Institute"/>
            <person name="Martino E."/>
            <person name="Morin E."/>
            <person name="Grelet G."/>
            <person name="Kuo A."/>
            <person name="Kohler A."/>
            <person name="Daghino S."/>
            <person name="Barry K."/>
            <person name="Choi C."/>
            <person name="Cichocki N."/>
            <person name="Clum A."/>
            <person name="Copeland A."/>
            <person name="Hainaut M."/>
            <person name="Haridas S."/>
            <person name="Labutti K."/>
            <person name="Lindquist E."/>
            <person name="Lipzen A."/>
            <person name="Khouja H.-R."/>
            <person name="Murat C."/>
            <person name="Ohm R."/>
            <person name="Olson A."/>
            <person name="Spatafora J."/>
            <person name="Veneault-Fourrey C."/>
            <person name="Henrissat B."/>
            <person name="Grigoriev I."/>
            <person name="Martin F."/>
            <person name="Perotto S."/>
        </authorList>
    </citation>
    <scope>NUCLEOTIDE SEQUENCE [LARGE SCALE GENOMIC DNA]</scope>
    <source>
        <strain evidence="2 3">F</strain>
    </source>
</reference>
<feature type="compositionally biased region" description="Polar residues" evidence="1">
    <location>
        <begin position="1"/>
        <end position="10"/>
    </location>
</feature>
<dbReference type="OrthoDB" id="428854at2759"/>
<dbReference type="AlphaFoldDB" id="A0A2J6RW94"/>
<accession>A0A2J6RW94</accession>
<keyword evidence="3" id="KW-1185">Reference proteome</keyword>
<feature type="compositionally biased region" description="Low complexity" evidence="1">
    <location>
        <begin position="432"/>
        <end position="442"/>
    </location>
</feature>
<feature type="compositionally biased region" description="Polar residues" evidence="1">
    <location>
        <begin position="173"/>
        <end position="185"/>
    </location>
</feature>
<feature type="compositionally biased region" description="Basic and acidic residues" evidence="1">
    <location>
        <begin position="478"/>
        <end position="495"/>
    </location>
</feature>
<evidence type="ECO:0000313" key="3">
    <source>
        <dbReference type="Proteomes" id="UP000235786"/>
    </source>
</evidence>
<feature type="compositionally biased region" description="Basic and acidic residues" evidence="1">
    <location>
        <begin position="313"/>
        <end position="328"/>
    </location>
</feature>
<name>A0A2J6RW94_HYAVF</name>
<feature type="region of interest" description="Disordered" evidence="1">
    <location>
        <begin position="167"/>
        <end position="514"/>
    </location>
</feature>
<protein>
    <submittedName>
        <fullName evidence="2">Uncharacterized protein</fullName>
    </submittedName>
</protein>
<gene>
    <name evidence="2" type="ORF">L207DRAFT_424804</name>
</gene>
<feature type="compositionally biased region" description="Polar residues" evidence="1">
    <location>
        <begin position="284"/>
        <end position="302"/>
    </location>
</feature>
<organism evidence="2 3">
    <name type="scientific">Hyaloscypha variabilis (strain UAMH 11265 / GT02V1 / F)</name>
    <name type="common">Meliniomyces variabilis</name>
    <dbReference type="NCBI Taxonomy" id="1149755"/>
    <lineage>
        <taxon>Eukaryota</taxon>
        <taxon>Fungi</taxon>
        <taxon>Dikarya</taxon>
        <taxon>Ascomycota</taxon>
        <taxon>Pezizomycotina</taxon>
        <taxon>Leotiomycetes</taxon>
        <taxon>Helotiales</taxon>
        <taxon>Hyaloscyphaceae</taxon>
        <taxon>Hyaloscypha</taxon>
        <taxon>Hyaloscypha variabilis</taxon>
    </lineage>
</organism>
<feature type="compositionally biased region" description="Basic and acidic residues" evidence="1">
    <location>
        <begin position="365"/>
        <end position="394"/>
    </location>
</feature>
<evidence type="ECO:0000256" key="1">
    <source>
        <dbReference type="SAM" id="MobiDB-lite"/>
    </source>
</evidence>
<evidence type="ECO:0000313" key="2">
    <source>
        <dbReference type="EMBL" id="PMD42763.1"/>
    </source>
</evidence>
<dbReference type="STRING" id="1149755.A0A2J6RW94"/>
<feature type="region of interest" description="Disordered" evidence="1">
    <location>
        <begin position="42"/>
        <end position="129"/>
    </location>
</feature>
<dbReference type="EMBL" id="KZ613943">
    <property type="protein sequence ID" value="PMD42763.1"/>
    <property type="molecule type" value="Genomic_DNA"/>
</dbReference>
<proteinExistence type="predicted"/>
<dbReference type="Proteomes" id="UP000235786">
    <property type="component" value="Unassembled WGS sequence"/>
</dbReference>
<sequence>MAADLPSSNPFRRKGPPIATSVGPENPAPTVNHVAYLQADARPGSADFEINDAPKKITKKVRVQSPPPLSPSIPDSTSTIGEETYSISAKPPTPIPRDDDPFDSTTSDTSDDEELQMPAKAPANPFSKTLEMMEHPGRGAQAAAPPNIASPGRASMDVEAFKRLLMTGDSGLGTPTGQSASQVQITHALGGDGSSTDTSSVSRQSLFEPVQEAHPESPRTSHEISEAEDERRVLATEFHSSTLGRKAPPPPSSRHGKLIKVELRDDPQIVQSPPTPGPNTSPTYFNSSPRSLTDPSRSQTDLNKPLPPAPTRASHDSDRESVFDREAAGKTPEPPSPSASIRKKAAPAPPITRRHSQLIHNSKLIHGDNGRLSPKAEEEAITPTRKENRPRSDSARAPPPPPARRPAVRGSSHHGPLTSPSSISLPAPPPSRGSSRAGRPASVLSMDLSSDKRASMAPPPPPPRHGRRVSSDAQSPGESRRPSGEYLRRSIESARRGSTSSSIQEERCDSNVGRPDIMADLSALQREIDALRIQSEREKVT</sequence>
<feature type="region of interest" description="Disordered" evidence="1">
    <location>
        <begin position="1"/>
        <end position="30"/>
    </location>
</feature>
<feature type="compositionally biased region" description="Basic and acidic residues" evidence="1">
    <location>
        <begin position="211"/>
        <end position="234"/>
    </location>
</feature>